<evidence type="ECO:0000313" key="3">
    <source>
        <dbReference type="EMBL" id="MFC0680052.1"/>
    </source>
</evidence>
<feature type="signal peptide" evidence="1">
    <location>
        <begin position="1"/>
        <end position="18"/>
    </location>
</feature>
<dbReference type="RefSeq" id="WP_386671447.1">
    <property type="nucleotide sequence ID" value="NZ_JBHLTG010000005.1"/>
</dbReference>
<organism evidence="3 4">
    <name type="scientific">Lysobacter korlensis</name>
    <dbReference type="NCBI Taxonomy" id="553636"/>
    <lineage>
        <taxon>Bacteria</taxon>
        <taxon>Pseudomonadati</taxon>
        <taxon>Pseudomonadota</taxon>
        <taxon>Gammaproteobacteria</taxon>
        <taxon>Lysobacterales</taxon>
        <taxon>Lysobacteraceae</taxon>
        <taxon>Lysobacter</taxon>
    </lineage>
</organism>
<evidence type="ECO:0000259" key="2">
    <source>
        <dbReference type="Pfam" id="PF13810"/>
    </source>
</evidence>
<protein>
    <submittedName>
        <fullName evidence="3">DUF4185 domain-containing protein</fullName>
    </submittedName>
</protein>
<reference evidence="3 4" key="1">
    <citation type="submission" date="2024-09" db="EMBL/GenBank/DDBJ databases">
        <authorList>
            <person name="Sun Q."/>
            <person name="Mori K."/>
        </authorList>
    </citation>
    <scope>NUCLEOTIDE SEQUENCE [LARGE SCALE GENOMIC DNA]</scope>
    <source>
        <strain evidence="3 4">KCTC 23076</strain>
    </source>
</reference>
<gene>
    <name evidence="3" type="ORF">ACFFGH_19630</name>
</gene>
<keyword evidence="1" id="KW-0732">Signal</keyword>
<proteinExistence type="predicted"/>
<evidence type="ECO:0000256" key="1">
    <source>
        <dbReference type="SAM" id="SignalP"/>
    </source>
</evidence>
<evidence type="ECO:0000313" key="4">
    <source>
        <dbReference type="Proteomes" id="UP001589896"/>
    </source>
</evidence>
<sequence length="374" mass="40665">MRASRAAAAITIVCATLAAAGCAASSANMLTLPPETPFVLTEVTGVEPLGQVTGADAASATDKYAVHGTDLGSMFQHDGKTWFVFGDTFGERPPGFTGGGGSFWRSNTMGYTTDTDPSDGITLDGMILDEFGAAAELLPSKKVDNDEMTVIPTHGFAANGAMYLHWMSVRHWGDPGEWEVNDAGLAKSTDDGQSWKVLDEPRWDGESQFVQVSPAPISEGGTDWTYFWGITHGRFGGASVMKVETSELERQDAYHYFTGTDAEGRPKWGDSVDEAAIVVDDTVGELSVVWNEYLDRWIMTYLREGTGVVMREGITPWGPWGEPLDVVPAADLPGLYAPYMAPHYTDDGGKTIYFALSVWDPYNVFWYKAELSKD</sequence>
<feature type="domain" description="DUF4185" evidence="2">
    <location>
        <begin position="61"/>
        <end position="367"/>
    </location>
</feature>
<keyword evidence="4" id="KW-1185">Reference proteome</keyword>
<name>A0ABV6RUC8_9GAMM</name>
<dbReference type="InterPro" id="IPR025442">
    <property type="entry name" value="DUF4185"/>
</dbReference>
<dbReference type="EMBL" id="JBHLTG010000005">
    <property type="protein sequence ID" value="MFC0680052.1"/>
    <property type="molecule type" value="Genomic_DNA"/>
</dbReference>
<comment type="caution">
    <text evidence="3">The sequence shown here is derived from an EMBL/GenBank/DDBJ whole genome shotgun (WGS) entry which is preliminary data.</text>
</comment>
<dbReference type="Proteomes" id="UP001589896">
    <property type="component" value="Unassembled WGS sequence"/>
</dbReference>
<dbReference type="Pfam" id="PF13810">
    <property type="entry name" value="DUF4185"/>
    <property type="match status" value="1"/>
</dbReference>
<dbReference type="PROSITE" id="PS51257">
    <property type="entry name" value="PROKAR_LIPOPROTEIN"/>
    <property type="match status" value="1"/>
</dbReference>
<accession>A0ABV6RUC8</accession>
<feature type="chain" id="PRO_5045651888" evidence="1">
    <location>
        <begin position="19"/>
        <end position="374"/>
    </location>
</feature>